<keyword evidence="4 7" id="KW-0694">RNA-binding</keyword>
<comment type="subunit">
    <text evidence="7">Monomer. Binds directly to the core enzyme of the DNA-dependent RNA polymerase and to nascent RNA.</text>
</comment>
<dbReference type="GO" id="GO:0031564">
    <property type="term" value="P:transcription antitermination"/>
    <property type="evidence" value="ECO:0007669"/>
    <property type="project" value="UniProtKB-UniRule"/>
</dbReference>
<gene>
    <name evidence="7 10" type="primary">nusA</name>
    <name evidence="10" type="ORF">VLK81_06355</name>
</gene>
<dbReference type="FunFam" id="3.30.300.20:FF:000002">
    <property type="entry name" value="Transcription termination/antitermination protein NusA"/>
    <property type="match status" value="1"/>
</dbReference>
<dbReference type="FunFam" id="3.30.300.20:FF:000005">
    <property type="entry name" value="Transcription termination/antitermination protein NusA"/>
    <property type="match status" value="1"/>
</dbReference>
<reference evidence="10 11" key="1">
    <citation type="submission" date="2024-01" db="EMBL/GenBank/DDBJ databases">
        <title>Complete genome sequence of Citroniella saccharovorans strain M6.X9, isolated from human fecal sample.</title>
        <authorList>
            <person name="Cheng G."/>
            <person name="Westerholm M."/>
            <person name="Schnurer A."/>
        </authorList>
    </citation>
    <scope>NUCLEOTIDE SEQUENCE [LARGE SCALE GENOMIC DNA]</scope>
    <source>
        <strain evidence="10 11">DSM 29873</strain>
    </source>
</reference>
<dbReference type="InterPro" id="IPR025249">
    <property type="entry name" value="TF_NusA_KH_1st"/>
</dbReference>
<dbReference type="GO" id="GO:0003700">
    <property type="term" value="F:DNA-binding transcription factor activity"/>
    <property type="evidence" value="ECO:0007669"/>
    <property type="project" value="InterPro"/>
</dbReference>
<dbReference type="InterPro" id="IPR015946">
    <property type="entry name" value="KH_dom-like_a/b"/>
</dbReference>
<comment type="caution">
    <text evidence="10">The sequence shown here is derived from an EMBL/GenBank/DDBJ whole genome shotgun (WGS) entry which is preliminary data.</text>
</comment>
<keyword evidence="6 7" id="KW-0804">Transcription</keyword>
<dbReference type="PROSITE" id="PS50084">
    <property type="entry name" value="KH_TYPE_1"/>
    <property type="match status" value="1"/>
</dbReference>
<dbReference type="AlphaFoldDB" id="A0AAW9MR90"/>
<dbReference type="SUPFAM" id="SSF50249">
    <property type="entry name" value="Nucleic acid-binding proteins"/>
    <property type="match status" value="1"/>
</dbReference>
<keyword evidence="5 7" id="KW-0805">Transcription regulation</keyword>
<dbReference type="PANTHER" id="PTHR22648:SF0">
    <property type="entry name" value="TRANSCRIPTION TERMINATION_ANTITERMINATION PROTEIN NUSA"/>
    <property type="match status" value="1"/>
</dbReference>
<dbReference type="InterPro" id="IPR003029">
    <property type="entry name" value="S1_domain"/>
</dbReference>
<keyword evidence="1 7" id="KW-0806">Transcription termination</keyword>
<dbReference type="HAMAP" id="MF_00945_B">
    <property type="entry name" value="NusA_B"/>
    <property type="match status" value="1"/>
</dbReference>
<dbReference type="InterPro" id="IPR013735">
    <property type="entry name" value="TF_NusA_N"/>
</dbReference>
<dbReference type="NCBIfam" id="TIGR01953">
    <property type="entry name" value="NusA"/>
    <property type="match status" value="1"/>
</dbReference>
<dbReference type="Gene3D" id="3.30.300.20">
    <property type="match status" value="2"/>
</dbReference>
<comment type="function">
    <text evidence="7">Participates in both transcription termination and antitermination.</text>
</comment>
<dbReference type="Pfam" id="PF00575">
    <property type="entry name" value="S1"/>
    <property type="match status" value="1"/>
</dbReference>
<feature type="region of interest" description="Disordered" evidence="8">
    <location>
        <begin position="382"/>
        <end position="415"/>
    </location>
</feature>
<protein>
    <recommendedName>
        <fullName evidence="7">Transcription termination/antitermination protein NusA</fullName>
    </recommendedName>
</protein>
<evidence type="ECO:0000256" key="4">
    <source>
        <dbReference type="ARBA" id="ARBA00022884"/>
    </source>
</evidence>
<dbReference type="GO" id="GO:0005829">
    <property type="term" value="C:cytosol"/>
    <property type="evidence" value="ECO:0007669"/>
    <property type="project" value="TreeGrafter"/>
</dbReference>
<dbReference type="GO" id="GO:0003723">
    <property type="term" value="F:RNA binding"/>
    <property type="evidence" value="ECO:0007669"/>
    <property type="project" value="UniProtKB-UniRule"/>
</dbReference>
<evidence type="ECO:0000256" key="6">
    <source>
        <dbReference type="ARBA" id="ARBA00023163"/>
    </source>
</evidence>
<dbReference type="GO" id="GO:0006353">
    <property type="term" value="P:DNA-templated transcription termination"/>
    <property type="evidence" value="ECO:0007669"/>
    <property type="project" value="UniProtKB-UniRule"/>
</dbReference>
<comment type="subcellular location">
    <subcellularLocation>
        <location evidence="7">Cytoplasm</location>
    </subcellularLocation>
</comment>
<evidence type="ECO:0000256" key="8">
    <source>
        <dbReference type="SAM" id="MobiDB-lite"/>
    </source>
</evidence>
<dbReference type="InterPro" id="IPR009019">
    <property type="entry name" value="KH_sf_prok-type"/>
</dbReference>
<dbReference type="Pfam" id="PF08529">
    <property type="entry name" value="NusA_N"/>
    <property type="match status" value="1"/>
</dbReference>
<evidence type="ECO:0000256" key="7">
    <source>
        <dbReference type="HAMAP-Rule" id="MF_00945"/>
    </source>
</evidence>
<dbReference type="FunFam" id="3.30.1480.10:FF:000002">
    <property type="entry name" value="Transcription termination/antitermination protein NusA"/>
    <property type="match status" value="1"/>
</dbReference>
<dbReference type="SMART" id="SM00316">
    <property type="entry name" value="S1"/>
    <property type="match status" value="1"/>
</dbReference>
<dbReference type="InterPro" id="IPR012340">
    <property type="entry name" value="NA-bd_OB-fold"/>
</dbReference>
<proteinExistence type="inferred from homology"/>
<dbReference type="InterPro" id="IPR036555">
    <property type="entry name" value="NusA_N_sf"/>
</dbReference>
<evidence type="ECO:0000313" key="10">
    <source>
        <dbReference type="EMBL" id="MEB3429634.1"/>
    </source>
</evidence>
<dbReference type="PROSITE" id="PS50126">
    <property type="entry name" value="S1"/>
    <property type="match status" value="1"/>
</dbReference>
<sequence>MNKEFILAIDQIVKSKGISKESILDALEKALIKSYEKNFQNNDNVKVDINSETGEIKVFSLKTVSDEALDTVENISLEEAKKIDPNFQIGDIVQVEITPKNFGRIAAQTARNIILQKIKDLEKDKIYDEFADREKELITGVIQRIDNGFLFIDLGKIEGMCPPQQQIPGEEYKIGDRKKFFIEEVKNTSKGTQVILSRSSSGLVVRLFELEVPEINEGVVEIYSISREAGSRTKISVFTNNPDVDPVGACVGYKGARVKTIVDELNEEKIDIIVWNNDPRIFIANSLSPSEVNFVLVNKKENVALAVVPDNQLSLAIGKEGQNVRLAARLTSWKIDIKGHEKYNELLENNEIDPIFLSSLDDIDGNEKTLIEENQNISVNLDDSVDNSKYSDDNNSDELVEETAFDSEFKDNREI</sequence>
<comment type="similarity">
    <text evidence="7">Belongs to the NusA family.</text>
</comment>
<dbReference type="InterPro" id="IPR010213">
    <property type="entry name" value="TF_NusA"/>
</dbReference>
<dbReference type="EMBL" id="JAYKOT010000003">
    <property type="protein sequence ID" value="MEB3429634.1"/>
    <property type="molecule type" value="Genomic_DNA"/>
</dbReference>
<keyword evidence="3 7" id="KW-0889">Transcription antitermination</keyword>
<dbReference type="RefSeq" id="WP_324619812.1">
    <property type="nucleotide sequence ID" value="NZ_JAYKOT010000003.1"/>
</dbReference>
<feature type="domain" description="S1 motif" evidence="9">
    <location>
        <begin position="135"/>
        <end position="199"/>
    </location>
</feature>
<dbReference type="SUPFAM" id="SSF69705">
    <property type="entry name" value="Transcription factor NusA, N-terminal domain"/>
    <property type="match status" value="1"/>
</dbReference>
<feature type="compositionally biased region" description="Acidic residues" evidence="8">
    <location>
        <begin position="394"/>
        <end position="405"/>
    </location>
</feature>
<evidence type="ECO:0000256" key="2">
    <source>
        <dbReference type="ARBA" id="ARBA00022490"/>
    </source>
</evidence>
<keyword evidence="2 7" id="KW-0963">Cytoplasm</keyword>
<evidence type="ECO:0000313" key="11">
    <source>
        <dbReference type="Proteomes" id="UP001357733"/>
    </source>
</evidence>
<dbReference type="Gene3D" id="2.40.50.140">
    <property type="entry name" value="Nucleic acid-binding proteins"/>
    <property type="match status" value="1"/>
</dbReference>
<name>A0AAW9MR90_9FIRM</name>
<dbReference type="CDD" id="cd22529">
    <property type="entry name" value="KH-II_NusA_rpt2"/>
    <property type="match status" value="1"/>
</dbReference>
<dbReference type="InterPro" id="IPR058582">
    <property type="entry name" value="KH_NusA_2nd"/>
</dbReference>
<dbReference type="CDD" id="cd04455">
    <property type="entry name" value="S1_NusA"/>
    <property type="match status" value="1"/>
</dbReference>
<organism evidence="10 11">
    <name type="scientific">Citroniella saccharovorans</name>
    <dbReference type="NCBI Taxonomy" id="2053367"/>
    <lineage>
        <taxon>Bacteria</taxon>
        <taxon>Bacillati</taxon>
        <taxon>Bacillota</taxon>
        <taxon>Tissierellia</taxon>
        <taxon>Tissierellales</taxon>
        <taxon>Peptoniphilaceae</taxon>
        <taxon>Citroniella</taxon>
    </lineage>
</organism>
<dbReference type="PANTHER" id="PTHR22648">
    <property type="entry name" value="TRANSCRIPTION TERMINATION FACTOR NUSA"/>
    <property type="match status" value="1"/>
</dbReference>
<evidence type="ECO:0000256" key="1">
    <source>
        <dbReference type="ARBA" id="ARBA00022472"/>
    </source>
</evidence>
<accession>A0AAW9MR90</accession>
<dbReference type="Pfam" id="PF13184">
    <property type="entry name" value="KH_NusA_1st"/>
    <property type="match status" value="1"/>
</dbReference>
<evidence type="ECO:0000256" key="5">
    <source>
        <dbReference type="ARBA" id="ARBA00023015"/>
    </source>
</evidence>
<dbReference type="Pfam" id="PF26594">
    <property type="entry name" value="KH_NusA_2nd"/>
    <property type="match status" value="1"/>
</dbReference>
<evidence type="ECO:0000259" key="9">
    <source>
        <dbReference type="PROSITE" id="PS50126"/>
    </source>
</evidence>
<evidence type="ECO:0000256" key="3">
    <source>
        <dbReference type="ARBA" id="ARBA00022814"/>
    </source>
</evidence>
<keyword evidence="11" id="KW-1185">Reference proteome</keyword>
<dbReference type="CDD" id="cd02134">
    <property type="entry name" value="KH-II_NusA_rpt1"/>
    <property type="match status" value="1"/>
</dbReference>
<dbReference type="Gene3D" id="3.30.1480.10">
    <property type="entry name" value="NusA, N-terminal domain"/>
    <property type="match status" value="1"/>
</dbReference>
<dbReference type="Proteomes" id="UP001357733">
    <property type="component" value="Unassembled WGS sequence"/>
</dbReference>
<dbReference type="InterPro" id="IPR030842">
    <property type="entry name" value="TF_NusA_bacterial"/>
</dbReference>
<dbReference type="SUPFAM" id="SSF54814">
    <property type="entry name" value="Prokaryotic type KH domain (KH-domain type II)"/>
    <property type="match status" value="2"/>
</dbReference>